<evidence type="ECO:0000313" key="3">
    <source>
        <dbReference type="Proteomes" id="UP001057336"/>
    </source>
</evidence>
<evidence type="ECO:0008006" key="4">
    <source>
        <dbReference type="Google" id="ProtNLM"/>
    </source>
</evidence>
<feature type="signal peptide" evidence="1">
    <location>
        <begin position="1"/>
        <end position="21"/>
    </location>
</feature>
<evidence type="ECO:0000256" key="1">
    <source>
        <dbReference type="SAM" id="SignalP"/>
    </source>
</evidence>
<keyword evidence="1" id="KW-0732">Signal</keyword>
<dbReference type="Proteomes" id="UP001057336">
    <property type="component" value="Chromosome"/>
</dbReference>
<accession>A0A9X9N6S7</accession>
<name>A0A9X9N6S7_NEISU</name>
<protein>
    <recommendedName>
        <fullName evidence="4">Lipoprotein</fullName>
    </recommendedName>
</protein>
<reference evidence="2" key="1">
    <citation type="submission" date="2021-04" db="EMBL/GenBank/DDBJ databases">
        <title>Characterizing Neisseria spp. as novel respiratory pathobionts in bronchiectasis.</title>
        <authorList>
            <person name="Li L."/>
            <person name="Mac Aogain M."/>
            <person name="Xu T."/>
            <person name="Jaggi T.K."/>
            <person name="Chan L.Y."/>
            <person name="Keir H.R."/>
            <person name="Dicker A.J."/>
            <person name="Qu J."/>
            <person name="Liu Y."/>
            <person name="Chen H.S."/>
            <person name="Koh M.S."/>
            <person name="Ong T.H."/>
            <person name="Lim A.Y.H."/>
            <person name="Abisheganaden J."/>
            <person name="Low T.B."/>
            <person name="Oliver B.G."/>
            <person name="Tan N.S."/>
            <person name="Fang M."/>
            <person name="Chalmers J.D."/>
            <person name="Chotirmall S.H."/>
        </authorList>
    </citation>
    <scope>NUCLEOTIDE SEQUENCE</scope>
    <source>
        <strain evidence="2">CG0073</strain>
    </source>
</reference>
<dbReference type="EMBL" id="CP073118">
    <property type="protein sequence ID" value="UTG75530.1"/>
    <property type="molecule type" value="Genomic_DNA"/>
</dbReference>
<gene>
    <name evidence="2" type="ORF">KCG53_10650</name>
</gene>
<evidence type="ECO:0000313" key="2">
    <source>
        <dbReference type="EMBL" id="UTG75530.1"/>
    </source>
</evidence>
<proteinExistence type="predicted"/>
<feature type="chain" id="PRO_5040836708" description="Lipoprotein" evidence="1">
    <location>
        <begin position="22"/>
        <end position="160"/>
    </location>
</feature>
<organism evidence="2 3">
    <name type="scientific">Neisseria subflava</name>
    <dbReference type="NCBI Taxonomy" id="28449"/>
    <lineage>
        <taxon>Bacteria</taxon>
        <taxon>Pseudomonadati</taxon>
        <taxon>Pseudomonadota</taxon>
        <taxon>Betaproteobacteria</taxon>
        <taxon>Neisseriales</taxon>
        <taxon>Neisseriaceae</taxon>
        <taxon>Neisseria</taxon>
    </lineage>
</organism>
<sequence length="160" mass="17535">MKKNALIFAALLLLSACGQPAEPTEKSVEASAPLQAAESEQKVLFDVREIALKPRKQVELFTGAALGDCENNKNGLSCHYEKDGSIIDVVYINGVADWITITNPKFEQLDVPYQLGMDYEKSTSMTDAVIEYNGKFGFQSLTVFKAGAAVDYVYIKAKTL</sequence>
<dbReference type="AlphaFoldDB" id="A0A9X9N6S7"/>
<dbReference type="PROSITE" id="PS51257">
    <property type="entry name" value="PROKAR_LIPOPROTEIN"/>
    <property type="match status" value="1"/>
</dbReference>